<feature type="coiled-coil region" evidence="1">
    <location>
        <begin position="750"/>
        <end position="802"/>
    </location>
</feature>
<reference evidence="4 5" key="1">
    <citation type="journal article" date="2017" name="BMC Genomics">
        <title>Whole-genome assembly of Babesia ovata and comparative genomics between closely related pathogens.</title>
        <authorList>
            <person name="Yamagishi J."/>
            <person name="Asada M."/>
            <person name="Hakimi H."/>
            <person name="Tanaka T.Q."/>
            <person name="Sugimoto C."/>
            <person name="Kawazu S."/>
        </authorList>
    </citation>
    <scope>NUCLEOTIDE SEQUENCE [LARGE SCALE GENOMIC DNA]</scope>
    <source>
        <strain evidence="4 5">Miyake</strain>
    </source>
</reference>
<keyword evidence="1" id="KW-0175">Coiled coil</keyword>
<keyword evidence="3" id="KW-1133">Transmembrane helix</keyword>
<feature type="region of interest" description="Disordered" evidence="2">
    <location>
        <begin position="1109"/>
        <end position="1130"/>
    </location>
</feature>
<keyword evidence="5" id="KW-1185">Reference proteome</keyword>
<proteinExistence type="predicted"/>
<dbReference type="EMBL" id="BDSA01000003">
    <property type="protein sequence ID" value="GBE61912.1"/>
    <property type="molecule type" value="Genomic_DNA"/>
</dbReference>
<evidence type="ECO:0000313" key="4">
    <source>
        <dbReference type="EMBL" id="GBE61912.1"/>
    </source>
</evidence>
<organism evidence="4 5">
    <name type="scientific">Babesia ovata</name>
    <dbReference type="NCBI Taxonomy" id="189622"/>
    <lineage>
        <taxon>Eukaryota</taxon>
        <taxon>Sar</taxon>
        <taxon>Alveolata</taxon>
        <taxon>Apicomplexa</taxon>
        <taxon>Aconoidasida</taxon>
        <taxon>Piroplasmida</taxon>
        <taxon>Babesiidae</taxon>
        <taxon>Babesia</taxon>
    </lineage>
</organism>
<dbReference type="VEuPathDB" id="PiroplasmaDB:BOVATA_034050"/>
<keyword evidence="3" id="KW-0812">Transmembrane</keyword>
<gene>
    <name evidence="4" type="ORF">BOVATA_034050</name>
</gene>
<feature type="compositionally biased region" description="Low complexity" evidence="2">
    <location>
        <begin position="488"/>
        <end position="500"/>
    </location>
</feature>
<evidence type="ECO:0000256" key="3">
    <source>
        <dbReference type="SAM" id="Phobius"/>
    </source>
</evidence>
<evidence type="ECO:0000256" key="1">
    <source>
        <dbReference type="SAM" id="Coils"/>
    </source>
</evidence>
<comment type="caution">
    <text evidence="4">The sequence shown here is derived from an EMBL/GenBank/DDBJ whole genome shotgun (WGS) entry which is preliminary data.</text>
</comment>
<feature type="compositionally biased region" description="Pro residues" evidence="2">
    <location>
        <begin position="1118"/>
        <end position="1130"/>
    </location>
</feature>
<evidence type="ECO:0000313" key="5">
    <source>
        <dbReference type="Proteomes" id="UP000236319"/>
    </source>
</evidence>
<protein>
    <submittedName>
        <fullName evidence="4">Ribosome binding protein</fullName>
    </submittedName>
</protein>
<feature type="compositionally biased region" description="Low complexity" evidence="2">
    <location>
        <begin position="582"/>
        <end position="595"/>
    </location>
</feature>
<feature type="compositionally biased region" description="Polar residues" evidence="2">
    <location>
        <begin position="535"/>
        <end position="551"/>
    </location>
</feature>
<dbReference type="RefSeq" id="XP_028868155.1">
    <property type="nucleotide sequence ID" value="XM_029012322.1"/>
</dbReference>
<accession>A0A2H6KFY9</accession>
<feature type="compositionally biased region" description="Gly residues" evidence="2">
    <location>
        <begin position="556"/>
        <end position="581"/>
    </location>
</feature>
<sequence length="1637" mass="181076">MEKHDIPLNTLKECLMFLQWLHKGGGKHRLQEVSQTLYDRIKTHFDSKFVSVENVEKGLRPFLSAVSKFYERLCYKAEAGKYVTKSAEDISNALLDCHPKFFAAMYFLQYCVNNTFGTLGGGGWEKNYPGWEEDWRTWYGTYPKSGGDLQKYLRATVGDEKYSKIPGLLPGGFSEGEVIYYTLGSGYYQGYNMAGNLEKIVSKGNYNYFRSVFVSSAVADTGAAIPNTANALSLVRTFCDIVGEADQKDSGAELKPKLEEGLKRLTTPKSICWKDLQSHCAQLRDKLSKLFNKSKRFDFTGQATGLANLAGTDLAGRTADWLRGNLTTVRGKLDKIDTSDSVVTLRQDQRGGYFTNNFFPFGFTFRDHMNMQEGEVKRLLEDWRTVIDDLKKKTGSDLERLREILSGENPIGCTKPPPPPPNVDASANQGKKAEGTSNQSRDVSSGPPTGKSDAPAPALGKDGGSGSVGSTGPVTPASSGSADASSNQGVQRQQVVTQTAPDPPPAISPPSAAGGDGPPDKSGPPDQGSLGGATPGQQPGTSQDPARTQTLSASGSGSGPTGAQGTGKVGSGGAGPPGGQISGNDVSSVTTTSVSPAAGGGGSNGGGGGGARGGEKKGGTTLSPEQQKRLNDYGAELQAKRKRDEGNMTSIIDKVNENLEKIQQNKIEGNVQTNVRKQLLASLQNQNIARSRGGRRLNWRQPYDPKIITRRTKDVDPFYSSALDGSEVWNKSSRDLYIEKRREALERYHEEEKTKREQEYKDRISRLQNRQEADTIRAITSREQHEQTVIDALQSLKHIKEEEEKLQPAFVGSAVSDSQNPVVSSFDGAAVPDISGASRQQQDVANINDAYAKLYVKQARNLQVPPPTIEVAYKPQESADNISDTYPTSLQNQMRYATPNVLFDIIRPPGPTYDDKDFQSRGQMASVPIGANPSYDALDDGLEITKVARYDNETRDEKGFRPKDLSFGVKQNDPHYSYGITPIKPKFFIDRADFEISQDLEDPKIDLHIDASKPIVQDPVDNPDEYLYANDDDVLINKLKNAESWHGEDEGFSVLPKSNFNLEFTPSFLKSDGDHDPGIPRDTPRKPYDQKIPVFPNVDMCQNPWYVPDASSTTVTPTPSPPPSSDHLPPPNTIREMLHWLIGLTQYEYVGMIKERVEDLLRELNEDASQLSDALEVTGDPTQLTASHISNTLTEACLYSANFLYRIKYKDISDDFKTFFEDKEKYAFYYSSNPACLLCQLRDYAYVCYHQLEFLKSQCNRGARHGGWQDYEYGSGLSSPKSPLQAFLTDASDSKFKTHPFDPRDICLKSRVKMGFKEEHLPKTQQTGNVILTILSPSCGGEDPLLTLCSYLTCLTSRTPRTTGELLSFFHHFGNELHDVSSDLSKLGSALSKPHRHCPDWDRLAADDLQAINGARGSALPNSIHNHDKDHPKTLSSLLGCDIDNANCPQHLSPITYRAYALYSTAFAHHYLSWAVYLPDRLWESLLKLQDDLNKLQCHDSKSKPLHQCDKALPLLYSHGFTPPEGTLQLRISCSKVIAKLEEVANGQPIASLMTAMDEFLHRIRAPFLYTVLALWLTATLYIAHSLLYRMDVLRIRSHLLTTRASHLIDVKALLAGSRRMLSLYKDVDYFDDDLHS</sequence>
<feature type="compositionally biased region" description="Basic and acidic residues" evidence="2">
    <location>
        <begin position="1071"/>
        <end position="1089"/>
    </location>
</feature>
<feature type="transmembrane region" description="Helical" evidence="3">
    <location>
        <begin position="1568"/>
        <end position="1589"/>
    </location>
</feature>
<keyword evidence="3" id="KW-0472">Membrane</keyword>
<evidence type="ECO:0000256" key="2">
    <source>
        <dbReference type="SAM" id="MobiDB-lite"/>
    </source>
</evidence>
<name>A0A2H6KFY9_9APIC</name>
<dbReference type="GeneID" id="39875682"/>
<feature type="region of interest" description="Disordered" evidence="2">
    <location>
        <begin position="1067"/>
        <end position="1092"/>
    </location>
</feature>
<feature type="compositionally biased region" description="Polar residues" evidence="2">
    <location>
        <begin position="425"/>
        <end position="447"/>
    </location>
</feature>
<feature type="region of interest" description="Disordered" evidence="2">
    <location>
        <begin position="405"/>
        <end position="645"/>
    </location>
</feature>
<feature type="compositionally biased region" description="Polar residues" evidence="2">
    <location>
        <begin position="477"/>
        <end position="487"/>
    </location>
</feature>
<feature type="compositionally biased region" description="Gly residues" evidence="2">
    <location>
        <begin position="598"/>
        <end position="612"/>
    </location>
</feature>
<dbReference type="Proteomes" id="UP000236319">
    <property type="component" value="Unassembled WGS sequence"/>
</dbReference>